<evidence type="ECO:0000313" key="2">
    <source>
        <dbReference type="Proteomes" id="UP000217790"/>
    </source>
</evidence>
<dbReference type="InParanoid" id="A0A2H3EMX2"/>
<dbReference type="AlphaFoldDB" id="A0A2H3EMX2"/>
<keyword evidence="2" id="KW-1185">Reference proteome</keyword>
<proteinExistence type="predicted"/>
<dbReference type="OrthoDB" id="10647937at2759"/>
<protein>
    <submittedName>
        <fullName evidence="1">Uncharacterized protein</fullName>
    </submittedName>
</protein>
<organism evidence="1 2">
    <name type="scientific">Armillaria gallica</name>
    <name type="common">Bulbous honey fungus</name>
    <name type="synonym">Armillaria bulbosa</name>
    <dbReference type="NCBI Taxonomy" id="47427"/>
    <lineage>
        <taxon>Eukaryota</taxon>
        <taxon>Fungi</taxon>
        <taxon>Dikarya</taxon>
        <taxon>Basidiomycota</taxon>
        <taxon>Agaricomycotina</taxon>
        <taxon>Agaricomycetes</taxon>
        <taxon>Agaricomycetidae</taxon>
        <taxon>Agaricales</taxon>
        <taxon>Marasmiineae</taxon>
        <taxon>Physalacriaceae</taxon>
        <taxon>Armillaria</taxon>
    </lineage>
</organism>
<evidence type="ECO:0000313" key="1">
    <source>
        <dbReference type="EMBL" id="PBL03929.1"/>
    </source>
</evidence>
<dbReference type="EMBL" id="KZ293644">
    <property type="protein sequence ID" value="PBL03929.1"/>
    <property type="molecule type" value="Genomic_DNA"/>
</dbReference>
<sequence>MWKYLIVLVYPGYANDEAGLGGRSARDDGSNEISLTFVSGYIGSGQPFTEDAVKTIFDYLWQQLNWLTAPVTKLEIRRHRHAWDEDMQRVLAGGMMLLIIADSTCQNACTVGKYFLLRTRGINTAIQGFARVTAYTRKFFLLKIEGSVWLRRKVVNLEGRKTDGMRQS</sequence>
<reference evidence="2" key="1">
    <citation type="journal article" date="2017" name="Nat. Ecol. Evol.">
        <title>Genome expansion and lineage-specific genetic innovations in the forest pathogenic fungi Armillaria.</title>
        <authorList>
            <person name="Sipos G."/>
            <person name="Prasanna A.N."/>
            <person name="Walter M.C."/>
            <person name="O'Connor E."/>
            <person name="Balint B."/>
            <person name="Krizsan K."/>
            <person name="Kiss B."/>
            <person name="Hess J."/>
            <person name="Varga T."/>
            <person name="Slot J."/>
            <person name="Riley R."/>
            <person name="Boka B."/>
            <person name="Rigling D."/>
            <person name="Barry K."/>
            <person name="Lee J."/>
            <person name="Mihaltcheva S."/>
            <person name="LaButti K."/>
            <person name="Lipzen A."/>
            <person name="Waldron R."/>
            <person name="Moloney N.M."/>
            <person name="Sperisen C."/>
            <person name="Kredics L."/>
            <person name="Vagvoelgyi C."/>
            <person name="Patrignani A."/>
            <person name="Fitzpatrick D."/>
            <person name="Nagy I."/>
            <person name="Doyle S."/>
            <person name="Anderson J.B."/>
            <person name="Grigoriev I.V."/>
            <person name="Gueldener U."/>
            <person name="Muensterkoetter M."/>
            <person name="Nagy L.G."/>
        </authorList>
    </citation>
    <scope>NUCLEOTIDE SEQUENCE [LARGE SCALE GENOMIC DNA]</scope>
    <source>
        <strain evidence="2">Ar21-2</strain>
    </source>
</reference>
<dbReference type="Proteomes" id="UP000217790">
    <property type="component" value="Unassembled WGS sequence"/>
</dbReference>
<gene>
    <name evidence="1" type="ORF">ARMGADRAFT_1022476</name>
</gene>
<accession>A0A2H3EMX2</accession>
<name>A0A2H3EMX2_ARMGA</name>